<evidence type="ECO:0000313" key="3">
    <source>
        <dbReference type="Proteomes" id="UP001443914"/>
    </source>
</evidence>
<keyword evidence="3" id="KW-1185">Reference proteome</keyword>
<dbReference type="EMBL" id="JBDFQZ010000013">
    <property type="protein sequence ID" value="KAK9669115.1"/>
    <property type="molecule type" value="Genomic_DNA"/>
</dbReference>
<reference evidence="2" key="1">
    <citation type="submission" date="2024-03" db="EMBL/GenBank/DDBJ databases">
        <title>WGS assembly of Saponaria officinalis var. Norfolk2.</title>
        <authorList>
            <person name="Jenkins J."/>
            <person name="Shu S."/>
            <person name="Grimwood J."/>
            <person name="Barry K."/>
            <person name="Goodstein D."/>
            <person name="Schmutz J."/>
            <person name="Leebens-Mack J."/>
            <person name="Osbourn A."/>
        </authorList>
    </citation>
    <scope>NUCLEOTIDE SEQUENCE [LARGE SCALE GENOMIC DNA]</scope>
    <source>
        <strain evidence="2">JIC</strain>
    </source>
</reference>
<accession>A0AAW1GYE9</accession>
<feature type="region of interest" description="Disordered" evidence="1">
    <location>
        <begin position="68"/>
        <end position="87"/>
    </location>
</feature>
<proteinExistence type="predicted"/>
<gene>
    <name evidence="2" type="ORF">RND81_13G110300</name>
</gene>
<dbReference type="Proteomes" id="UP001443914">
    <property type="component" value="Unassembled WGS sequence"/>
</dbReference>
<sequence>MLCYVNNEIETAVQAVVLREQENATQRVIQNQREVRRTSVLPDDKDVFSGLHDPNAIKEHLLKLTAEHRSEMPVKRGKPSGPEKGLILTQPSTVKSKTIKRIVPCTSLKK</sequence>
<evidence type="ECO:0000256" key="1">
    <source>
        <dbReference type="SAM" id="MobiDB-lite"/>
    </source>
</evidence>
<name>A0AAW1GYE9_SAPOF</name>
<protein>
    <submittedName>
        <fullName evidence="2">Uncharacterized protein</fullName>
    </submittedName>
</protein>
<evidence type="ECO:0000313" key="2">
    <source>
        <dbReference type="EMBL" id="KAK9669115.1"/>
    </source>
</evidence>
<dbReference type="AlphaFoldDB" id="A0AAW1GYE9"/>
<comment type="caution">
    <text evidence="2">The sequence shown here is derived from an EMBL/GenBank/DDBJ whole genome shotgun (WGS) entry which is preliminary data.</text>
</comment>
<organism evidence="2 3">
    <name type="scientific">Saponaria officinalis</name>
    <name type="common">Common soapwort</name>
    <name type="synonym">Lychnis saponaria</name>
    <dbReference type="NCBI Taxonomy" id="3572"/>
    <lineage>
        <taxon>Eukaryota</taxon>
        <taxon>Viridiplantae</taxon>
        <taxon>Streptophyta</taxon>
        <taxon>Embryophyta</taxon>
        <taxon>Tracheophyta</taxon>
        <taxon>Spermatophyta</taxon>
        <taxon>Magnoliopsida</taxon>
        <taxon>eudicotyledons</taxon>
        <taxon>Gunneridae</taxon>
        <taxon>Pentapetalae</taxon>
        <taxon>Caryophyllales</taxon>
        <taxon>Caryophyllaceae</taxon>
        <taxon>Caryophylleae</taxon>
        <taxon>Saponaria</taxon>
    </lineage>
</organism>